<dbReference type="AlphaFoldDB" id="A0A4Q8XRQ6"/>
<name>A0A4Q8XRQ6_RHILE</name>
<proteinExistence type="predicted"/>
<dbReference type="Proteomes" id="UP000293652">
    <property type="component" value="Unassembled WGS sequence"/>
</dbReference>
<reference evidence="2 3" key="1">
    <citation type="submission" date="2019-02" db="EMBL/GenBank/DDBJ databases">
        <title>The genomic architecture of introgression among sibling species of bacteria.</title>
        <authorList>
            <person name="Cavassim M.I.A."/>
            <person name="Moeskjaer S."/>
            <person name="Moslemi C."/>
            <person name="Fields B."/>
            <person name="Bachmann A."/>
            <person name="Vilhjalmsson B."/>
            <person name="Schierup M.H."/>
            <person name="Young J.P.W."/>
            <person name="Andersen S.U."/>
        </authorList>
    </citation>
    <scope>NUCLEOTIDE SEQUENCE [LARGE SCALE GENOMIC DNA]</scope>
    <source>
        <strain evidence="2 3">SM145A</strain>
    </source>
</reference>
<evidence type="ECO:0000313" key="3">
    <source>
        <dbReference type="Proteomes" id="UP000293652"/>
    </source>
</evidence>
<feature type="region of interest" description="Disordered" evidence="1">
    <location>
        <begin position="652"/>
        <end position="691"/>
    </location>
</feature>
<dbReference type="EMBL" id="SIPC01000010">
    <property type="protein sequence ID" value="TAX64126.1"/>
    <property type="molecule type" value="Genomic_DNA"/>
</dbReference>
<feature type="compositionally biased region" description="Pro residues" evidence="1">
    <location>
        <begin position="679"/>
        <end position="691"/>
    </location>
</feature>
<comment type="caution">
    <text evidence="2">The sequence shown here is derived from an EMBL/GenBank/DDBJ whole genome shotgun (WGS) entry which is preliminary data.</text>
</comment>
<feature type="compositionally biased region" description="Basic and acidic residues" evidence="1">
    <location>
        <begin position="652"/>
        <end position="669"/>
    </location>
</feature>
<protein>
    <submittedName>
        <fullName evidence="2">Virulence factor SrfC-like protein</fullName>
    </submittedName>
</protein>
<dbReference type="PIRSF" id="PIRSF034586">
    <property type="entry name" value="Vir_effector_SfrC"/>
    <property type="match status" value="1"/>
</dbReference>
<dbReference type="PROSITE" id="PS01095">
    <property type="entry name" value="GH18_1"/>
    <property type="match status" value="1"/>
</dbReference>
<dbReference type="InterPro" id="IPR017030">
    <property type="entry name" value="Vir_effector_SfrC"/>
</dbReference>
<gene>
    <name evidence="2" type="ORF">ELI03_35345</name>
</gene>
<dbReference type="Pfam" id="PF10139">
    <property type="entry name" value="Virul_Fac"/>
    <property type="match status" value="1"/>
</dbReference>
<dbReference type="GO" id="GO:0005975">
    <property type="term" value="P:carbohydrate metabolic process"/>
    <property type="evidence" value="ECO:0007669"/>
    <property type="project" value="InterPro"/>
</dbReference>
<evidence type="ECO:0000313" key="2">
    <source>
        <dbReference type="EMBL" id="TAX64126.1"/>
    </source>
</evidence>
<accession>A0A4Q8XRQ6</accession>
<dbReference type="RefSeq" id="WP_130751297.1">
    <property type="nucleotide sequence ID" value="NZ_SIPC01000010.1"/>
</dbReference>
<dbReference type="InterPro" id="IPR001579">
    <property type="entry name" value="Glyco_hydro_18_chit_AS"/>
</dbReference>
<dbReference type="GO" id="GO:0004553">
    <property type="term" value="F:hydrolase activity, hydrolyzing O-glycosyl compounds"/>
    <property type="evidence" value="ECO:0007669"/>
    <property type="project" value="InterPro"/>
</dbReference>
<sequence length="894" mass="99434">MTKDWHNSCRQLLDAGRKAVTWINDPANASTLGIEKRSVDKRLRRMITEATKLENSVDRPMCVGVFGPSQAGKSYLVSVLARKGEKPLTAQFSGIAEPVDFLREINPGGERESTGIVTRFSLRPLPSPEGFPVCIRLLSETDIIKILGNSYFLDGDPKKQIPPEREALQSVLRDAAQLAATRSSQPNDNRLSVEDIWDLQDYFERTFEGTRSIDALRIFWDEASQLAPKLSVTERAALFSVLWGRLDAFTGLYAELVRTLSGLGFAQDAHCPIESLLPRTESIIDVHTLLMGLGQADQPSLQIRGAGGVVMSLPRPIVTALVAELHIAMTETPWPFFENTDLLDFPGARSRQPVDLEEQCRKTESNGLANLFLRGKVAYLFERYVAEQELTSMLLCIRPSNQEVPTLPNMISDWIAKTHGATPKARVGKTTVLFVVLTMFDTHFVDRAGEEKADPGDRFKSRLFSSIESFFGKSHDWPTDWTPGEPFRNVYWLRNPNYPAESIIEYGERGRETAYRADRKEYIERLRAGYLRVPAVERFFRTPAEAFDEALKLNDGGVSYLAANLGPVCRPDLKDEQIEGRLSELQGQLTAALSPYYVSNDVDKRLEERRQVCNAILYHVQRLGAEQRFADLLAALQVSQHGFSNVLYDVQTRRSRETEKEGEKRDRRPAAPVSFTAMPPLPGAAPLAAPSPVPNGVTAPLRQGSANQNLAQAAVGFWIDVMRSNAENDVLGQYFQGDNKLALELVGELSNAARRTALDNVVLKIMDRISGTVTEELDMTIEKSAFACASTINRFVTRFYFERHAESQRPIAPTASGAAVPVFAERPAANHAQEIALEPSNQQYDALSEWMYAFHRLVEDNAKSVDGLDIDIEQNSKLGAILGMVPGVGEGSRA</sequence>
<evidence type="ECO:0000256" key="1">
    <source>
        <dbReference type="SAM" id="MobiDB-lite"/>
    </source>
</evidence>
<organism evidence="2 3">
    <name type="scientific">Rhizobium leguminosarum</name>
    <dbReference type="NCBI Taxonomy" id="384"/>
    <lineage>
        <taxon>Bacteria</taxon>
        <taxon>Pseudomonadati</taxon>
        <taxon>Pseudomonadota</taxon>
        <taxon>Alphaproteobacteria</taxon>
        <taxon>Hyphomicrobiales</taxon>
        <taxon>Rhizobiaceae</taxon>
        <taxon>Rhizobium/Agrobacterium group</taxon>
        <taxon>Rhizobium</taxon>
    </lineage>
</organism>